<protein>
    <submittedName>
        <fullName evidence="1">DUF3024 domain-containing protein</fullName>
    </submittedName>
</protein>
<dbReference type="AlphaFoldDB" id="A0A9Q8V3X6"/>
<evidence type="ECO:0000313" key="1">
    <source>
        <dbReference type="EMBL" id="UNH30096.1"/>
    </source>
</evidence>
<name>A0A9Q8V3X6_9GAMM</name>
<proteinExistence type="predicted"/>
<evidence type="ECO:0000313" key="2">
    <source>
        <dbReference type="Proteomes" id="UP000829116"/>
    </source>
</evidence>
<dbReference type="Pfam" id="PF11225">
    <property type="entry name" value="DUF3024"/>
    <property type="match status" value="1"/>
</dbReference>
<accession>A0A9Q8V3X6</accession>
<dbReference type="EMBL" id="CP093245">
    <property type="protein sequence ID" value="UNH30096.1"/>
    <property type="molecule type" value="Genomic_DNA"/>
</dbReference>
<dbReference type="RefSeq" id="WP_117162723.1">
    <property type="nucleotide sequence ID" value="NZ_CAWQWN010000001.1"/>
</dbReference>
<dbReference type="Proteomes" id="UP000829116">
    <property type="component" value="Chromosome"/>
</dbReference>
<gene>
    <name evidence="1" type="ORF">MNY72_12190</name>
</gene>
<dbReference type="InterPro" id="IPR021388">
    <property type="entry name" value="DUF3024"/>
</dbReference>
<organism evidence="1 2">
    <name type="scientific">Moellerella wisconsensis</name>
    <dbReference type="NCBI Taxonomy" id="158849"/>
    <lineage>
        <taxon>Bacteria</taxon>
        <taxon>Pseudomonadati</taxon>
        <taxon>Pseudomonadota</taxon>
        <taxon>Gammaproteobacteria</taxon>
        <taxon>Enterobacterales</taxon>
        <taxon>Morganellaceae</taxon>
        <taxon>Moellerella</taxon>
    </lineage>
</organism>
<reference evidence="1" key="1">
    <citation type="submission" date="2022-03" db="EMBL/GenBank/DDBJ databases">
        <title>ESBL-producing Moellerella wisconsensis and Escherichia marmotae isolated from wild game meat.</title>
        <authorList>
            <person name="Biggel M."/>
        </authorList>
    </citation>
    <scope>NUCLEOTIDE SEQUENCE</scope>
    <source>
        <strain evidence="1">W51</strain>
    </source>
</reference>
<sequence length="111" mass="13055">MALNDIEVAQIKRCMNFFMEKRRPAPFIRDEIDLMYEIQDQSVIINEVRNVMGRTIESSIAKITFNRTQKGWKLFAKNRNDEWEGMFNDLIPTFSDAIKIVEDDDIGIFFG</sequence>